<evidence type="ECO:0000313" key="2">
    <source>
        <dbReference type="EMBL" id="MQY12836.1"/>
    </source>
</evidence>
<dbReference type="Pfam" id="PF13560">
    <property type="entry name" value="HTH_31"/>
    <property type="match status" value="1"/>
</dbReference>
<name>A0A7K0CHE9_9ACTN</name>
<accession>A0A7K0CHE9</accession>
<feature type="domain" description="HTH cro/C1-type" evidence="1">
    <location>
        <begin position="29"/>
        <end position="59"/>
    </location>
</feature>
<dbReference type="SMART" id="SM00530">
    <property type="entry name" value="HTH_XRE"/>
    <property type="match status" value="1"/>
</dbReference>
<dbReference type="Proteomes" id="UP000466345">
    <property type="component" value="Unassembled WGS sequence"/>
</dbReference>
<protein>
    <recommendedName>
        <fullName evidence="1">HTH cro/C1-type domain-containing protein</fullName>
    </recommendedName>
</protein>
<dbReference type="EMBL" id="WEGJ01000009">
    <property type="protein sequence ID" value="MQY12836.1"/>
    <property type="molecule type" value="Genomic_DNA"/>
</dbReference>
<dbReference type="PROSITE" id="PS50943">
    <property type="entry name" value="HTH_CROC1"/>
    <property type="match status" value="1"/>
</dbReference>
<dbReference type="OrthoDB" id="2897536at2"/>
<dbReference type="AlphaFoldDB" id="A0A7K0CHE9"/>
<dbReference type="Gene3D" id="1.10.260.40">
    <property type="entry name" value="lambda repressor-like DNA-binding domains"/>
    <property type="match status" value="1"/>
</dbReference>
<dbReference type="CDD" id="cd00093">
    <property type="entry name" value="HTH_XRE"/>
    <property type="match status" value="1"/>
</dbReference>
<keyword evidence="3" id="KW-1185">Reference proteome</keyword>
<evidence type="ECO:0000259" key="1">
    <source>
        <dbReference type="PROSITE" id="PS50943"/>
    </source>
</evidence>
<evidence type="ECO:0000313" key="3">
    <source>
        <dbReference type="Proteomes" id="UP000466345"/>
    </source>
</evidence>
<gene>
    <name evidence="2" type="ORF">SRB5_29750</name>
</gene>
<dbReference type="Pfam" id="PF19054">
    <property type="entry name" value="DUF5753"/>
    <property type="match status" value="1"/>
</dbReference>
<dbReference type="SUPFAM" id="SSF47413">
    <property type="entry name" value="lambda repressor-like DNA-binding domains"/>
    <property type="match status" value="1"/>
</dbReference>
<comment type="caution">
    <text evidence="2">The sequence shown here is derived from an EMBL/GenBank/DDBJ whole genome shotgun (WGS) entry which is preliminary data.</text>
</comment>
<dbReference type="InterPro" id="IPR010982">
    <property type="entry name" value="Lambda_DNA-bd_dom_sf"/>
</dbReference>
<sequence>MPGVDRVSERADQVREPMNAAAYFGRETRALREALGMSQREFAEALHYQPAQVCKVENGMVLASEAFAQAMDRVAGTPGVYTRLRAKLSKQGHPEWFVPYIAMEESASGITDYSCTFLMGLLQTRAYATAVFRAARPRETEDQIKERVELRIRRRATMDRDKPPLLWVVIQEGVLRTCVGGPSVMAEQLEYLGGLMESPHVMVQVLPFTAGAAPSHLPCTLLSLNNAPHAVYTESPAHGGQVDDTPGVVTDAVAMFDRLRMAALSEEESLSLIRRIMEDHVK</sequence>
<dbReference type="GO" id="GO:0003677">
    <property type="term" value="F:DNA binding"/>
    <property type="evidence" value="ECO:0007669"/>
    <property type="project" value="InterPro"/>
</dbReference>
<reference evidence="2 3" key="1">
    <citation type="submission" date="2019-10" db="EMBL/GenBank/DDBJ databases">
        <title>Streptomyces smaragdinus sp. nov. and Streptomyces fabii sp. nov., isolated from the gut of fungus growing-termite Macrotermes natalensis.</title>
        <authorList>
            <person name="Schwitalla J."/>
            <person name="Benndorf R."/>
            <person name="Martin K."/>
            <person name="De Beer W."/>
            <person name="Kaster A.-K."/>
            <person name="Vollmers J."/>
            <person name="Poulsen M."/>
            <person name="Beemelmanns C."/>
        </authorList>
    </citation>
    <scope>NUCLEOTIDE SEQUENCE [LARGE SCALE GENOMIC DNA]</scope>
    <source>
        <strain evidence="2 3">RB5</strain>
    </source>
</reference>
<organism evidence="2 3">
    <name type="scientific">Streptomyces smaragdinus</name>
    <dbReference type="NCBI Taxonomy" id="2585196"/>
    <lineage>
        <taxon>Bacteria</taxon>
        <taxon>Bacillati</taxon>
        <taxon>Actinomycetota</taxon>
        <taxon>Actinomycetes</taxon>
        <taxon>Kitasatosporales</taxon>
        <taxon>Streptomycetaceae</taxon>
        <taxon>Streptomyces</taxon>
    </lineage>
</organism>
<proteinExistence type="predicted"/>
<dbReference type="InterPro" id="IPR043917">
    <property type="entry name" value="DUF5753"/>
</dbReference>
<dbReference type="InterPro" id="IPR001387">
    <property type="entry name" value="Cro/C1-type_HTH"/>
</dbReference>